<evidence type="ECO:0000256" key="6">
    <source>
        <dbReference type="ARBA" id="ARBA00022989"/>
    </source>
</evidence>
<comment type="function">
    <text evidence="11">Na(+)/H(+) antiporter that extrudes sodium in exchange for external protons.</text>
</comment>
<feature type="transmembrane region" description="Helical" evidence="11">
    <location>
        <begin position="23"/>
        <end position="47"/>
    </location>
</feature>
<gene>
    <name evidence="11" type="primary">nhaA</name>
    <name evidence="13" type="ORF">BREU_0229</name>
</gene>
<dbReference type="PANTHER" id="PTHR30341:SF0">
    <property type="entry name" value="NA(+)_H(+) ANTIPORTER NHAA"/>
    <property type="match status" value="1"/>
</dbReference>
<keyword evidence="10 11" id="KW-0739">Sodium transport</keyword>
<dbReference type="InterPro" id="IPR004670">
    <property type="entry name" value="NhaA"/>
</dbReference>
<keyword evidence="5 11" id="KW-0812">Transmembrane</keyword>
<dbReference type="GO" id="GO:0015385">
    <property type="term" value="F:sodium:proton antiporter activity"/>
    <property type="evidence" value="ECO:0007669"/>
    <property type="project" value="TreeGrafter"/>
</dbReference>
<evidence type="ECO:0000256" key="12">
    <source>
        <dbReference type="SAM" id="MobiDB-lite"/>
    </source>
</evidence>
<keyword evidence="3 11" id="KW-0050">Antiport</keyword>
<dbReference type="AlphaFoldDB" id="A0A087CVA5"/>
<comment type="catalytic activity">
    <reaction evidence="11">
        <text>Na(+)(in) + 2 H(+)(out) = Na(+)(out) + 2 H(+)(in)</text>
        <dbReference type="Rhea" id="RHEA:29251"/>
        <dbReference type="ChEBI" id="CHEBI:15378"/>
        <dbReference type="ChEBI" id="CHEBI:29101"/>
    </reaction>
</comment>
<name>A0A087CVA5_9BIFI</name>
<evidence type="ECO:0000256" key="7">
    <source>
        <dbReference type="ARBA" id="ARBA00023053"/>
    </source>
</evidence>
<dbReference type="GO" id="GO:0006885">
    <property type="term" value="P:regulation of pH"/>
    <property type="evidence" value="ECO:0007669"/>
    <property type="project" value="InterPro"/>
</dbReference>
<feature type="region of interest" description="Disordered" evidence="12">
    <location>
        <begin position="471"/>
        <end position="511"/>
    </location>
</feature>
<feature type="transmembrane region" description="Helical" evidence="11">
    <location>
        <begin position="156"/>
        <end position="175"/>
    </location>
</feature>
<evidence type="ECO:0000256" key="5">
    <source>
        <dbReference type="ARBA" id="ARBA00022692"/>
    </source>
</evidence>
<dbReference type="GO" id="GO:0005886">
    <property type="term" value="C:plasma membrane"/>
    <property type="evidence" value="ECO:0007669"/>
    <property type="project" value="UniProtKB-SubCell"/>
</dbReference>
<dbReference type="HAMAP" id="MF_01844">
    <property type="entry name" value="NhaA"/>
    <property type="match status" value="1"/>
</dbReference>
<feature type="transmembrane region" description="Helical" evidence="11">
    <location>
        <begin position="361"/>
        <end position="381"/>
    </location>
</feature>
<keyword evidence="9 11" id="KW-0472">Membrane</keyword>
<evidence type="ECO:0000256" key="3">
    <source>
        <dbReference type="ARBA" id="ARBA00022449"/>
    </source>
</evidence>
<accession>A0A087CVA5</accession>
<feature type="transmembrane region" description="Helical" evidence="11">
    <location>
        <begin position="287"/>
        <end position="308"/>
    </location>
</feature>
<dbReference type="PANTHER" id="PTHR30341">
    <property type="entry name" value="SODIUM ION/PROTON ANTIPORTER NHAA-RELATED"/>
    <property type="match status" value="1"/>
</dbReference>
<keyword evidence="14" id="KW-1185">Reference proteome</keyword>
<feature type="compositionally biased region" description="Basic residues" evidence="12">
    <location>
        <begin position="493"/>
        <end position="511"/>
    </location>
</feature>
<proteinExistence type="inferred from homology"/>
<comment type="caution">
    <text evidence="13">The sequence shown here is derived from an EMBL/GenBank/DDBJ whole genome shotgun (WGS) entry which is preliminary data.</text>
</comment>
<feature type="transmembrane region" description="Helical" evidence="11">
    <location>
        <begin position="393"/>
        <end position="410"/>
    </location>
</feature>
<dbReference type="Proteomes" id="UP000028984">
    <property type="component" value="Unassembled WGS sequence"/>
</dbReference>
<organism evidence="13 14">
    <name type="scientific">Bifidobacterium reuteri DSM 23975</name>
    <dbReference type="NCBI Taxonomy" id="1437610"/>
    <lineage>
        <taxon>Bacteria</taxon>
        <taxon>Bacillati</taxon>
        <taxon>Actinomycetota</taxon>
        <taxon>Actinomycetes</taxon>
        <taxon>Bifidobacteriales</taxon>
        <taxon>Bifidobacteriaceae</taxon>
        <taxon>Bifidobacterium</taxon>
    </lineage>
</organism>
<dbReference type="Pfam" id="PF06965">
    <property type="entry name" value="Na_H_antiport_1"/>
    <property type="match status" value="1"/>
</dbReference>
<feature type="compositionally biased region" description="Basic and acidic residues" evidence="12">
    <location>
        <begin position="471"/>
        <end position="482"/>
    </location>
</feature>
<feature type="transmembrane region" description="Helical" evidence="11">
    <location>
        <begin position="320"/>
        <end position="341"/>
    </location>
</feature>
<evidence type="ECO:0000256" key="8">
    <source>
        <dbReference type="ARBA" id="ARBA00023065"/>
    </source>
</evidence>
<evidence type="ECO:0000256" key="10">
    <source>
        <dbReference type="ARBA" id="ARBA00023201"/>
    </source>
</evidence>
<feature type="transmembrane region" description="Helical" evidence="11">
    <location>
        <begin position="235"/>
        <end position="267"/>
    </location>
</feature>
<dbReference type="EMBL" id="JGZK01000003">
    <property type="protein sequence ID" value="KFI87205.1"/>
    <property type="molecule type" value="Genomic_DNA"/>
</dbReference>
<evidence type="ECO:0000256" key="4">
    <source>
        <dbReference type="ARBA" id="ARBA00022475"/>
    </source>
</evidence>
<protein>
    <recommendedName>
        <fullName evidence="11">Na(+)/H(+) antiporter NhaA</fullName>
    </recommendedName>
    <alternativeName>
        <fullName evidence="11">Sodium/proton antiporter NhaA</fullName>
    </alternativeName>
</protein>
<feature type="transmembrane region" description="Helical" evidence="11">
    <location>
        <begin position="106"/>
        <end position="127"/>
    </location>
</feature>
<dbReference type="eggNOG" id="COG3004">
    <property type="taxonomic scope" value="Bacteria"/>
</dbReference>
<dbReference type="InterPro" id="IPR023171">
    <property type="entry name" value="Na/H_antiporter_dom_sf"/>
</dbReference>
<comment type="subcellular location">
    <subcellularLocation>
        <location evidence="1">Cell inner membrane</location>
        <topology evidence="1">Multi-pass membrane protein</topology>
    </subcellularLocation>
    <subcellularLocation>
        <location evidence="11">Cell membrane</location>
        <topology evidence="11">Multi-pass membrane protein</topology>
    </subcellularLocation>
</comment>
<keyword evidence="8 11" id="KW-0406">Ion transport</keyword>
<reference evidence="13 14" key="1">
    <citation type="submission" date="2014-03" db="EMBL/GenBank/DDBJ databases">
        <title>Genomics of Bifidobacteria.</title>
        <authorList>
            <person name="Ventura M."/>
            <person name="Milani C."/>
            <person name="Lugli G.A."/>
        </authorList>
    </citation>
    <scope>NUCLEOTIDE SEQUENCE [LARGE SCALE GENOMIC DNA]</scope>
    <source>
        <strain evidence="13 14">DSM 23975</strain>
    </source>
</reference>
<feature type="transmembrane region" description="Helical" evidence="11">
    <location>
        <begin position="211"/>
        <end position="228"/>
    </location>
</feature>
<dbReference type="OrthoDB" id="9808135at2"/>
<dbReference type="STRING" id="1437610.BREU_0229"/>
<keyword evidence="2 11" id="KW-0813">Transport</keyword>
<evidence type="ECO:0000256" key="2">
    <source>
        <dbReference type="ARBA" id="ARBA00022448"/>
    </source>
</evidence>
<comment type="similarity">
    <text evidence="11">Belongs to the NhaA Na(+)/H(+) (TC 2.A.33) antiporter family.</text>
</comment>
<dbReference type="Gene3D" id="1.20.1530.10">
    <property type="entry name" value="Na+/H+ antiporter like domain"/>
    <property type="match status" value="1"/>
</dbReference>
<sequence length="511" mass="54514">MVTKTSQLRLWNSIKRLAASDRVSGLIMLGFALVGLIAANLPLTYHLFETIAETQIGIPYTNIDLPIGHWAQDGLLTIFFLTVGLELKQELTTGSLSNPKAAAVPMLCAAGGMLVPPILFVIVSALFSQYGPGGVGNVVLPSTGSIIPFGELVHGWAVPTATDIAFSLAVLALFAKGLPGSIRAFLMTLATVDDLLAIILIAVFFSSLNDWYWFVGIAACTAVWAILVRMKRVPWIAAGVVGILAWVMMFEAGVHPTLAGVLVGLFTPSREMHGESSPRAERYASKLQPFSALLALPIFALFATGVHFAELTPELMLSPLVIALIVALVAGKPLGIIGTAWIATHLGGLNMAKGLKVRDLVPAACACGIGFTVSFLIASLAYTNAELSAEARFGVLVGSLISALVAGILLHRQSKQFALRAAGKATGSDAAPAKDAAGHTFEEHAGMLADGTQSVTMEAFTPEEIAQMRAERLHQSQKRDEGLNTFKEIIRWPRSKRRPRKPKTGKTPRRH</sequence>
<keyword evidence="6 11" id="KW-1133">Transmembrane helix</keyword>
<evidence type="ECO:0000313" key="13">
    <source>
        <dbReference type="EMBL" id="KFI87205.1"/>
    </source>
</evidence>
<feature type="transmembrane region" description="Helical" evidence="11">
    <location>
        <begin position="184"/>
        <end position="205"/>
    </location>
</feature>
<evidence type="ECO:0000256" key="1">
    <source>
        <dbReference type="ARBA" id="ARBA00004429"/>
    </source>
</evidence>
<evidence type="ECO:0000256" key="11">
    <source>
        <dbReference type="HAMAP-Rule" id="MF_01844"/>
    </source>
</evidence>
<evidence type="ECO:0000256" key="9">
    <source>
        <dbReference type="ARBA" id="ARBA00023136"/>
    </source>
</evidence>
<keyword evidence="4 11" id="KW-1003">Cell membrane</keyword>
<evidence type="ECO:0000313" key="14">
    <source>
        <dbReference type="Proteomes" id="UP000028984"/>
    </source>
</evidence>
<keyword evidence="7 11" id="KW-0915">Sodium</keyword>